<feature type="region of interest" description="Disordered" evidence="2">
    <location>
        <begin position="361"/>
        <end position="384"/>
    </location>
</feature>
<dbReference type="Proteomes" id="UP000626109">
    <property type="component" value="Unassembled WGS sequence"/>
</dbReference>
<protein>
    <recommendedName>
        <fullName evidence="5">Protein-L-isoaspartate O-methyltransferase</fullName>
    </recommendedName>
</protein>
<organism evidence="3 4">
    <name type="scientific">Polarella glacialis</name>
    <name type="common">Dinoflagellate</name>
    <dbReference type="NCBI Taxonomy" id="89957"/>
    <lineage>
        <taxon>Eukaryota</taxon>
        <taxon>Sar</taxon>
        <taxon>Alveolata</taxon>
        <taxon>Dinophyceae</taxon>
        <taxon>Suessiales</taxon>
        <taxon>Suessiaceae</taxon>
        <taxon>Polarella</taxon>
    </lineage>
</organism>
<comment type="similarity">
    <text evidence="1">Belongs to the methyltransferase superfamily. L-isoaspartyl/D-aspartyl protein methyltransferase family.</text>
</comment>
<evidence type="ECO:0008006" key="5">
    <source>
        <dbReference type="Google" id="ProtNLM"/>
    </source>
</evidence>
<dbReference type="InterPro" id="IPR000682">
    <property type="entry name" value="PCMT"/>
</dbReference>
<reference evidence="3" key="1">
    <citation type="submission" date="2021-02" db="EMBL/GenBank/DDBJ databases">
        <authorList>
            <person name="Dougan E. K."/>
            <person name="Rhodes N."/>
            <person name="Thang M."/>
            <person name="Chan C."/>
        </authorList>
    </citation>
    <scope>NUCLEOTIDE SEQUENCE</scope>
</reference>
<evidence type="ECO:0000313" key="4">
    <source>
        <dbReference type="Proteomes" id="UP000626109"/>
    </source>
</evidence>
<gene>
    <name evidence="3" type="ORF">PGLA2088_LOCUS509</name>
</gene>
<evidence type="ECO:0000256" key="1">
    <source>
        <dbReference type="ARBA" id="ARBA00005369"/>
    </source>
</evidence>
<dbReference type="PANTHER" id="PTHR11579:SF9">
    <property type="entry name" value="PROTEIN-L-ISOASPARTATE O-METHYLTRANSFERASE"/>
    <property type="match status" value="1"/>
</dbReference>
<dbReference type="Gene3D" id="3.40.50.150">
    <property type="entry name" value="Vaccinia Virus protein VP39"/>
    <property type="match status" value="1"/>
</dbReference>
<accession>A0A813GRJ5</accession>
<dbReference type="AlphaFoldDB" id="A0A813GRJ5"/>
<dbReference type="PANTHER" id="PTHR11579">
    <property type="entry name" value="PROTEIN-L-ISOASPARTATE O-METHYLTRANSFERASE"/>
    <property type="match status" value="1"/>
</dbReference>
<evidence type="ECO:0000256" key="2">
    <source>
        <dbReference type="SAM" id="MobiDB-lite"/>
    </source>
</evidence>
<name>A0A813GRJ5_POLGL</name>
<dbReference type="Pfam" id="PF01135">
    <property type="entry name" value="PCMT"/>
    <property type="match status" value="1"/>
</dbReference>
<dbReference type="InterPro" id="IPR029063">
    <property type="entry name" value="SAM-dependent_MTases_sf"/>
</dbReference>
<proteinExistence type="inferred from homology"/>
<feature type="compositionally biased region" description="Acidic residues" evidence="2">
    <location>
        <begin position="368"/>
        <end position="379"/>
    </location>
</feature>
<dbReference type="GO" id="GO:0005737">
    <property type="term" value="C:cytoplasm"/>
    <property type="evidence" value="ECO:0007669"/>
    <property type="project" value="TreeGrafter"/>
</dbReference>
<dbReference type="EMBL" id="CAJNNW010000335">
    <property type="protein sequence ID" value="CAE8626735.1"/>
    <property type="molecule type" value="Genomic_DNA"/>
</dbReference>
<dbReference type="SUPFAM" id="SSF53335">
    <property type="entry name" value="S-adenosyl-L-methionine-dependent methyltransferases"/>
    <property type="match status" value="1"/>
</dbReference>
<comment type="caution">
    <text evidence="3">The sequence shown here is derived from an EMBL/GenBank/DDBJ whole genome shotgun (WGS) entry which is preliminary data.</text>
</comment>
<dbReference type="GO" id="GO:0004719">
    <property type="term" value="F:protein-L-isoaspartate (D-aspartate) O-methyltransferase activity"/>
    <property type="evidence" value="ECO:0007669"/>
    <property type="project" value="InterPro"/>
</dbReference>
<dbReference type="CDD" id="cd02440">
    <property type="entry name" value="AdoMet_MTases"/>
    <property type="match status" value="1"/>
</dbReference>
<sequence length="450" mass="49821">MFLVMNLLAAERGEFQGDEDGSSSNASMVDLLERMGAVRSAACRKAFLSVDRGHFWTVKRSWPGYASDAHRAYSDAPLKSGRLHQSAPHIYAMALEALMPLKPGMSFLNIGSGTGYFNSLVAEMLGESGVNDGLELWPENVAYAQERCSKIGKNNIEFTVGNIYQLDINLGARYDRIYVGACACPRARYLYNLLEVGGVLVGPFQAGHSQQMRRVVRVSEEKFNVEVISAVHFATLVKPPASRSDDDGWICGPSQSGRQDGAAERMLQGLPGVPFTFALRQQLWALQRNWAYPPQFRSAVAALLQHPSGSPYLPPEMWMQQILPWCPPWWFDDSQPVGIKKKLSIFFTGLASKKALPSHSWRRVRTEDEAEGESGEEEAQSVRSDQLPLVRRARGNGQRKLYRCLRRFCRCISRCCAARTFPSSVAPSTATDSAATAALMLSTEAAELTL</sequence>
<evidence type="ECO:0000313" key="3">
    <source>
        <dbReference type="EMBL" id="CAE8626735.1"/>
    </source>
</evidence>